<dbReference type="Gene3D" id="1.10.260.40">
    <property type="entry name" value="lambda repressor-like DNA-binding domains"/>
    <property type="match status" value="1"/>
</dbReference>
<protein>
    <submittedName>
        <fullName evidence="1">Helix-turn-helix transcriptional regulator</fullName>
    </submittedName>
</protein>
<dbReference type="InterPro" id="IPR011990">
    <property type="entry name" value="TPR-like_helical_dom_sf"/>
</dbReference>
<dbReference type="InterPro" id="IPR001387">
    <property type="entry name" value="Cro/C1-type_HTH"/>
</dbReference>
<dbReference type="InterPro" id="IPR010982">
    <property type="entry name" value="Lambda_DNA-bd_dom_sf"/>
</dbReference>
<accession>A0ABX8QSH8</accession>
<evidence type="ECO:0000313" key="1">
    <source>
        <dbReference type="EMBL" id="QXJ20707.1"/>
    </source>
</evidence>
<dbReference type="EMBL" id="CP059572">
    <property type="protein sequence ID" value="QXJ20707.1"/>
    <property type="molecule type" value="Genomic_DNA"/>
</dbReference>
<dbReference type="Proteomes" id="UP001049518">
    <property type="component" value="Chromosome"/>
</dbReference>
<dbReference type="RefSeq" id="WP_231333807.1">
    <property type="nucleotide sequence ID" value="NZ_CP059572.1"/>
</dbReference>
<name>A0ABX8QSH8_9ACTN</name>
<dbReference type="SUPFAM" id="SSF48452">
    <property type="entry name" value="TPR-like"/>
    <property type="match status" value="1"/>
</dbReference>
<keyword evidence="2" id="KW-1185">Reference proteome</keyword>
<dbReference type="Gene3D" id="1.25.40.10">
    <property type="entry name" value="Tetratricopeptide repeat domain"/>
    <property type="match status" value="1"/>
</dbReference>
<reference evidence="1" key="1">
    <citation type="submission" date="2020-07" db="EMBL/GenBank/DDBJ databases">
        <authorList>
            <person name="Tarantini F.S."/>
            <person name="Hong K.W."/>
            <person name="Chan K.G."/>
        </authorList>
    </citation>
    <scope>NUCLEOTIDE SEQUENCE</scope>
    <source>
        <strain evidence="1">32-07</strain>
    </source>
</reference>
<gene>
    <name evidence="1" type="ORF">AGRA3207_001470</name>
</gene>
<proteinExistence type="predicted"/>
<sequence>MSPDKKAVGARLREVREAPPYWSRAELARLLRAAADPRDRVNMPHVPSLVTMIKQWESGKWLPNPRYRVLYARVTGLSEDELFGAAREPAAEVVPLLADHTPLNGRPADSGFVESIRESSQALVRLDAVHGADDILNLALRVFHRAHHKLATGAYTAAIERDFMAAAGEAGEVAAWLAYDADEQDVSRHAIQEALLLSRQAGDRDMELFELTHLAMQAVHLHRPGEALRITTSLFDGDLSPRVTALLNIRKGRALAQLGRGGEALDTLGRARAALLDGVTGRDSSWTWWITDSEVLWHTGMAHADLGDWPAAVPLLRESADLRVGFRRAHYNDQVHLLNALAHVGDWREAESVLTEVAGILGEVGSARTTNLLRRLTRRIVNADPPSTVADLARTVHLSLTGEDGGTGLALR</sequence>
<dbReference type="CDD" id="cd00093">
    <property type="entry name" value="HTH_XRE"/>
    <property type="match status" value="1"/>
</dbReference>
<evidence type="ECO:0000313" key="2">
    <source>
        <dbReference type="Proteomes" id="UP001049518"/>
    </source>
</evidence>
<organism evidence="1 2">
    <name type="scientific">Actinomadura graeca</name>
    <dbReference type="NCBI Taxonomy" id="2750812"/>
    <lineage>
        <taxon>Bacteria</taxon>
        <taxon>Bacillati</taxon>
        <taxon>Actinomycetota</taxon>
        <taxon>Actinomycetes</taxon>
        <taxon>Streptosporangiales</taxon>
        <taxon>Thermomonosporaceae</taxon>
        <taxon>Actinomadura</taxon>
    </lineage>
</organism>